<evidence type="ECO:0000259" key="5">
    <source>
        <dbReference type="PROSITE" id="PS01124"/>
    </source>
</evidence>
<keyword evidence="3" id="KW-0804">Transcription</keyword>
<reference evidence="6 7" key="1">
    <citation type="submission" date="2024-04" db="EMBL/GenBank/DDBJ databases">
        <title>Defined microbial consortia suppress multidrug-resistant proinflammatory Enterobacteriaceae via ecological control.</title>
        <authorList>
            <person name="Furuichi M."/>
            <person name="Kawaguchi T."/>
            <person name="Pust M."/>
            <person name="Yasuma K."/>
            <person name="Plichta D."/>
            <person name="Hasegawa N."/>
            <person name="Ohya T."/>
            <person name="Bhattarai S."/>
            <person name="Sasajima S."/>
            <person name="Aoto Y."/>
            <person name="Tuganbaev T."/>
            <person name="Yaginuma M."/>
            <person name="Ueda M."/>
            <person name="Okahashi N."/>
            <person name="Amafuji K."/>
            <person name="Kiridooshi Y."/>
            <person name="Sugita K."/>
            <person name="Strazar M."/>
            <person name="Skelly A."/>
            <person name="Suda W."/>
            <person name="Hattori M."/>
            <person name="Nakamoto N."/>
            <person name="Caballero S."/>
            <person name="Norman J."/>
            <person name="Olle B."/>
            <person name="Tanoue T."/>
            <person name="Arita M."/>
            <person name="Bucci V."/>
            <person name="Atarashi K."/>
            <person name="Xavier R."/>
            <person name="Honda K."/>
        </authorList>
    </citation>
    <scope>NUCLEOTIDE SEQUENCE [LARGE SCALE GENOMIC DNA]</scope>
    <source>
        <strain evidence="7">f13</strain>
    </source>
</reference>
<keyword evidence="7" id="KW-1185">Reference proteome</keyword>
<dbReference type="Gene3D" id="1.10.10.60">
    <property type="entry name" value="Homeodomain-like"/>
    <property type="match status" value="2"/>
</dbReference>
<evidence type="ECO:0000313" key="7">
    <source>
        <dbReference type="Proteomes" id="UP001600894"/>
    </source>
</evidence>
<dbReference type="Proteomes" id="UP001600894">
    <property type="component" value="Unassembled WGS sequence"/>
</dbReference>
<gene>
    <name evidence="6" type="ORF">F130042H8_00460</name>
</gene>
<dbReference type="PANTHER" id="PTHR43280:SF2">
    <property type="entry name" value="HTH-TYPE TRANSCRIPTIONAL REGULATOR EXSA"/>
    <property type="match status" value="1"/>
</dbReference>
<dbReference type="InterPro" id="IPR018062">
    <property type="entry name" value="HTH_AraC-typ_CS"/>
</dbReference>
<dbReference type="Pfam" id="PF12833">
    <property type="entry name" value="HTH_18"/>
    <property type="match status" value="1"/>
</dbReference>
<dbReference type="SUPFAM" id="SSF46689">
    <property type="entry name" value="Homeodomain-like"/>
    <property type="match status" value="1"/>
</dbReference>
<evidence type="ECO:0000313" key="6">
    <source>
        <dbReference type="EMBL" id="GAA6266986.1"/>
    </source>
</evidence>
<evidence type="ECO:0000256" key="4">
    <source>
        <dbReference type="SAM" id="Phobius"/>
    </source>
</evidence>
<dbReference type="InterPro" id="IPR009057">
    <property type="entry name" value="Homeodomain-like_sf"/>
</dbReference>
<keyword evidence="1" id="KW-0805">Transcription regulation</keyword>
<proteinExistence type="predicted"/>
<keyword evidence="4" id="KW-1133">Transmembrane helix</keyword>
<organism evidence="6 7">
    <name type="scientific">Enterocloster alcoholdehydrogenati</name>
    <dbReference type="NCBI Taxonomy" id="2547410"/>
    <lineage>
        <taxon>Bacteria</taxon>
        <taxon>Bacillati</taxon>
        <taxon>Bacillota</taxon>
        <taxon>Clostridia</taxon>
        <taxon>Lachnospirales</taxon>
        <taxon>Lachnospiraceae</taxon>
        <taxon>Enterocloster</taxon>
    </lineage>
</organism>
<evidence type="ECO:0000256" key="3">
    <source>
        <dbReference type="ARBA" id="ARBA00023163"/>
    </source>
</evidence>
<dbReference type="SMART" id="SM00342">
    <property type="entry name" value="HTH_ARAC"/>
    <property type="match status" value="1"/>
</dbReference>
<accession>A0ABQ0ASH9</accession>
<dbReference type="PROSITE" id="PS00041">
    <property type="entry name" value="HTH_ARAC_FAMILY_1"/>
    <property type="match status" value="1"/>
</dbReference>
<feature type="transmembrane region" description="Helical" evidence="4">
    <location>
        <begin position="260"/>
        <end position="280"/>
    </location>
</feature>
<keyword evidence="4" id="KW-0472">Membrane</keyword>
<protein>
    <recommendedName>
        <fullName evidence="5">HTH araC/xylS-type domain-containing protein</fullName>
    </recommendedName>
</protein>
<keyword evidence="2" id="KW-0238">DNA-binding</keyword>
<evidence type="ECO:0000256" key="2">
    <source>
        <dbReference type="ARBA" id="ARBA00023125"/>
    </source>
</evidence>
<sequence>MNMAKRQSDRMGQNILRMTKNDIDAYLEGARKFESRWYMDENVREMADIKGEISREHAQTMVDIFRELVKQTAAENNLKKAFIWFEGSDKVISTDGNMDLDMYYQLYMENTQTSIKEFRELLGKHHQYDTMVLTENDGDKKLIMMLSLKNSRSEADAATIGLMLDQKRIQESFPSAGRGESDIELMILSESGDIIGAENSVFHLDTPDYNKFRQNNRYMENGINGKLWVTSMTSGQTNWTYLMLTASGAFARDISQVRMIFIAGLFLSICTGFGLSWYLAGKNSNPFVRILDMLKAQAAQPADRDMDEMQWLSCQVENILQKNVDAQKMLDKNKKHMREFCLWNLLTGHCDRDQLERYEIFFPYEYYVAAVLLVKPIMQNDRADEQTAGLRRFIIHNIFAELAGEQFKSECFEFGDRVVTIFNLLENDAGAVEKIHEIMEKLREMVYSPFHFDICGLIGAVHIGQSGIRTSYKEAIELLEYLVTLDENIISVEDICGIEPRYEYLEDAGEKLVQAVSIGEDEAAEIMIREVFESRLKGRVSLNLYRSLVYEIIGSLLKGAAAGGYMDAASEISLPSEPIIRHSMKETEIQLLCALKEICGKIRTVRQTMADNFNLSKEVEDYIDEHFSDPDLNISLTSQHFDRSPAYLSSIYKKQTGRSLLEYINRKRITFAEELLKEGFSVVEAAERSGFRDSGGFIRTFKRYRGITPGQLKGIKK</sequence>
<dbReference type="PROSITE" id="PS01124">
    <property type="entry name" value="HTH_ARAC_FAMILY_2"/>
    <property type="match status" value="1"/>
</dbReference>
<comment type="caution">
    <text evidence="6">The sequence shown here is derived from an EMBL/GenBank/DDBJ whole genome shotgun (WGS) entry which is preliminary data.</text>
</comment>
<feature type="domain" description="HTH araC/xylS-type" evidence="5">
    <location>
        <begin position="617"/>
        <end position="715"/>
    </location>
</feature>
<dbReference type="InterPro" id="IPR018060">
    <property type="entry name" value="HTH_AraC"/>
</dbReference>
<evidence type="ECO:0000256" key="1">
    <source>
        <dbReference type="ARBA" id="ARBA00023015"/>
    </source>
</evidence>
<keyword evidence="4" id="KW-0812">Transmembrane</keyword>
<name>A0ABQ0ASH9_9FIRM</name>
<dbReference type="EMBL" id="BAABXL010000001">
    <property type="protein sequence ID" value="GAA6266986.1"/>
    <property type="molecule type" value="Genomic_DNA"/>
</dbReference>
<dbReference type="PANTHER" id="PTHR43280">
    <property type="entry name" value="ARAC-FAMILY TRANSCRIPTIONAL REGULATOR"/>
    <property type="match status" value="1"/>
</dbReference>